<name>A0ABU0LE69_XANAG</name>
<feature type="region of interest" description="Disordered" evidence="1">
    <location>
        <begin position="181"/>
        <end position="202"/>
    </location>
</feature>
<sequence length="216" mass="22457">MTMISTRQITARQAAPALAGAAFSLLAAVASASIGRAALLSAVLAATLALGTTPSQAVELDAFLEGVDECALPRPASPLGVFVHSLVQRYANKPGNPRGYAADRTDISLDLPPDIADAFGSPTPSNFGEYTQVTVPLNGTFGGLPVTQMTFRFGNKNGIKAFMIVFNASRADVVSEFGEAVESGDDRGQNAGRRGDGYSAEIPYGEPGRIACDWSS</sequence>
<evidence type="ECO:0000256" key="1">
    <source>
        <dbReference type="SAM" id="MobiDB-lite"/>
    </source>
</evidence>
<accession>A0ABU0LE69</accession>
<keyword evidence="3" id="KW-1185">Reference proteome</keyword>
<feature type="compositionally biased region" description="Basic and acidic residues" evidence="1">
    <location>
        <begin position="184"/>
        <end position="196"/>
    </location>
</feature>
<reference evidence="2 3" key="1">
    <citation type="submission" date="2023-07" db="EMBL/GenBank/DDBJ databases">
        <title>Genomic Encyclopedia of Type Strains, Phase IV (KMG-IV): sequencing the most valuable type-strain genomes for metagenomic binning, comparative biology and taxonomic classification.</title>
        <authorList>
            <person name="Goeker M."/>
        </authorList>
    </citation>
    <scope>NUCLEOTIDE SEQUENCE [LARGE SCALE GENOMIC DNA]</scope>
    <source>
        <strain evidence="2 3">DSM 3770</strain>
    </source>
</reference>
<evidence type="ECO:0000313" key="3">
    <source>
        <dbReference type="Proteomes" id="UP001241747"/>
    </source>
</evidence>
<dbReference type="EMBL" id="JAUSVY010000004">
    <property type="protein sequence ID" value="MDQ0505432.1"/>
    <property type="molecule type" value="Genomic_DNA"/>
</dbReference>
<dbReference type="RefSeq" id="WP_237344101.1">
    <property type="nucleotide sequence ID" value="NZ_JABWGX010000002.1"/>
</dbReference>
<dbReference type="Proteomes" id="UP001241747">
    <property type="component" value="Unassembled WGS sequence"/>
</dbReference>
<comment type="caution">
    <text evidence="2">The sequence shown here is derived from an EMBL/GenBank/DDBJ whole genome shotgun (WGS) entry which is preliminary data.</text>
</comment>
<protein>
    <submittedName>
        <fullName evidence="2">Uncharacterized protein</fullName>
    </submittedName>
</protein>
<organism evidence="2 3">
    <name type="scientific">Xanthobacter agilis</name>
    <dbReference type="NCBI Taxonomy" id="47492"/>
    <lineage>
        <taxon>Bacteria</taxon>
        <taxon>Pseudomonadati</taxon>
        <taxon>Pseudomonadota</taxon>
        <taxon>Alphaproteobacteria</taxon>
        <taxon>Hyphomicrobiales</taxon>
        <taxon>Xanthobacteraceae</taxon>
        <taxon>Xanthobacter</taxon>
    </lineage>
</organism>
<evidence type="ECO:0000313" key="2">
    <source>
        <dbReference type="EMBL" id="MDQ0505432.1"/>
    </source>
</evidence>
<gene>
    <name evidence="2" type="ORF">QOZ94_002228</name>
</gene>
<proteinExistence type="predicted"/>